<comment type="caution">
    <text evidence="1">The sequence shown here is derived from an EMBL/GenBank/DDBJ whole genome shotgun (WGS) entry which is preliminary data.</text>
</comment>
<sequence length="340" mass="37736">MTEWIEVLKSLVDGPGLPVHGIVRTRNAEALGRTETVGFIGAPPMWVGIGGDDVRVWRDGRRVRVELPDGSPYFISDGVTSWQFDDAETPPTFVGADRVYYHGPGAELLISRNAQDWLRGDDFTQPTRPVAEIEFLGRDCWSVELAPPPHKPAPLQMIVDRQSGAVLQQGSEEFDVSVEFTSLDVGGQVDDSLFTWDGAAVSLDERRAVDARAERAAYEEAQADRLAWLESDLGARSLNIRVPVELAITDVYELDEGDGSYFVRIRSGSGAHIEGCLWRRPHQPGRWRIDSTDHTVHHWSAAGFDWAVWLYGLDVNGDVLVQLQEQLHPSESATGSYSSR</sequence>
<reference evidence="1 2" key="1">
    <citation type="submission" date="2019-06" db="EMBL/GenBank/DDBJ databases">
        <title>Tsukamurella conjunctivitidis sp. nov., Tsukamurella assacharolytica sp. nov. and Tsukamurella sputae sp. nov. isolated from patients with conjunctivitis, bacteraemia (lymphoma) and respiratory infection (sputum) in Hong Kong.</title>
        <authorList>
            <person name="Teng J.L.L."/>
            <person name="Lee H.H."/>
            <person name="Fong J.Y.H."/>
            <person name="Fok K.M.N."/>
            <person name="Lau S.K.P."/>
            <person name="Woo P.C.Y."/>
        </authorList>
    </citation>
    <scope>NUCLEOTIDE SEQUENCE [LARGE SCALE GENOMIC DNA]</scope>
    <source>
        <strain evidence="1 2">HKU72</strain>
    </source>
</reference>
<evidence type="ECO:0000313" key="2">
    <source>
        <dbReference type="Proteomes" id="UP000319375"/>
    </source>
</evidence>
<evidence type="ECO:0000313" key="1">
    <source>
        <dbReference type="EMBL" id="TWS27762.1"/>
    </source>
</evidence>
<dbReference type="AlphaFoldDB" id="A0A5C5RYL5"/>
<protein>
    <submittedName>
        <fullName evidence="1">Uncharacterized protein</fullName>
    </submittedName>
</protein>
<name>A0A5C5RYL5_9ACTN</name>
<dbReference type="OrthoDB" id="3746479at2"/>
<dbReference type="EMBL" id="VIGX01000010">
    <property type="protein sequence ID" value="TWS27762.1"/>
    <property type="molecule type" value="Genomic_DNA"/>
</dbReference>
<gene>
    <name evidence="1" type="ORF">FK530_16530</name>
</gene>
<keyword evidence="2" id="KW-1185">Reference proteome</keyword>
<proteinExistence type="predicted"/>
<dbReference type="Proteomes" id="UP000319375">
    <property type="component" value="Unassembled WGS sequence"/>
</dbReference>
<organism evidence="1 2">
    <name type="scientific">Tsukamurella conjunctivitidis</name>
    <dbReference type="NCBI Taxonomy" id="2592068"/>
    <lineage>
        <taxon>Bacteria</taxon>
        <taxon>Bacillati</taxon>
        <taxon>Actinomycetota</taxon>
        <taxon>Actinomycetes</taxon>
        <taxon>Mycobacteriales</taxon>
        <taxon>Tsukamurellaceae</taxon>
        <taxon>Tsukamurella</taxon>
    </lineage>
</organism>
<dbReference type="RefSeq" id="WP_146488088.1">
    <property type="nucleotide sequence ID" value="NZ_VIGX01000010.1"/>
</dbReference>
<accession>A0A5C5RYL5</accession>